<dbReference type="PANTHER" id="PTHR43777">
    <property type="entry name" value="MOLYBDENUM COFACTOR CYTIDYLYLTRANSFERASE"/>
    <property type="match status" value="1"/>
</dbReference>
<name>A0A926DZK9_9FIRM</name>
<evidence type="ECO:0000259" key="1">
    <source>
        <dbReference type="Pfam" id="PF12804"/>
    </source>
</evidence>
<evidence type="ECO:0000313" key="3">
    <source>
        <dbReference type="Proteomes" id="UP000653127"/>
    </source>
</evidence>
<dbReference type="AlphaFoldDB" id="A0A926DZK9"/>
<proteinExistence type="predicted"/>
<dbReference type="RefSeq" id="WP_249282766.1">
    <property type="nucleotide sequence ID" value="NZ_JACRST010000008.1"/>
</dbReference>
<dbReference type="InterPro" id="IPR025877">
    <property type="entry name" value="MobA-like_NTP_Trfase"/>
</dbReference>
<organism evidence="2 3">
    <name type="scientific">Ligaoa zhengdingensis</name>
    <dbReference type="NCBI Taxonomy" id="2763658"/>
    <lineage>
        <taxon>Bacteria</taxon>
        <taxon>Bacillati</taxon>
        <taxon>Bacillota</taxon>
        <taxon>Clostridia</taxon>
        <taxon>Eubacteriales</taxon>
        <taxon>Oscillospiraceae</taxon>
        <taxon>Ligaoa</taxon>
    </lineage>
</organism>
<sequence>MKLCAIVLAAGFSSRMGCNKLLMDYHGYPMAEYILYNLRRNQKWFEQIVVVSRLPFLEQLTHRYGFTYLHNPEPERGMGHSLALGVQQAGECDGFLMALADMPDLREGTIHTLCERFLADPDRITVPVFGGKRGNPVIFPSRLRAELEALDRDWGGRELIRRESDQLARVQVYDPGVLRDIDTREDLRWK</sequence>
<dbReference type="Gene3D" id="3.90.550.10">
    <property type="entry name" value="Spore Coat Polysaccharide Biosynthesis Protein SpsA, Chain A"/>
    <property type="match status" value="1"/>
</dbReference>
<reference evidence="2" key="1">
    <citation type="submission" date="2020-08" db="EMBL/GenBank/DDBJ databases">
        <title>Genome public.</title>
        <authorList>
            <person name="Liu C."/>
            <person name="Sun Q."/>
        </authorList>
    </citation>
    <scope>NUCLEOTIDE SEQUENCE</scope>
    <source>
        <strain evidence="2">NSJ-31</strain>
    </source>
</reference>
<dbReference type="CDD" id="cd04182">
    <property type="entry name" value="GT_2_like_f"/>
    <property type="match status" value="1"/>
</dbReference>
<protein>
    <submittedName>
        <fullName evidence="2">Nucleotidyltransferase family protein</fullName>
    </submittedName>
</protein>
<comment type="caution">
    <text evidence="2">The sequence shown here is derived from an EMBL/GenBank/DDBJ whole genome shotgun (WGS) entry which is preliminary data.</text>
</comment>
<dbReference type="PANTHER" id="PTHR43777:SF1">
    <property type="entry name" value="MOLYBDENUM COFACTOR CYTIDYLYLTRANSFERASE"/>
    <property type="match status" value="1"/>
</dbReference>
<dbReference type="Pfam" id="PF12804">
    <property type="entry name" value="NTP_transf_3"/>
    <property type="match status" value="1"/>
</dbReference>
<keyword evidence="3" id="KW-1185">Reference proteome</keyword>
<feature type="domain" description="MobA-like NTP transferase" evidence="1">
    <location>
        <begin position="5"/>
        <end position="163"/>
    </location>
</feature>
<gene>
    <name evidence="2" type="ORF">H8711_07025</name>
</gene>
<evidence type="ECO:0000313" key="2">
    <source>
        <dbReference type="EMBL" id="MBC8546687.1"/>
    </source>
</evidence>
<accession>A0A926DZK9</accession>
<dbReference type="EMBL" id="JACRST010000008">
    <property type="protein sequence ID" value="MBC8546687.1"/>
    <property type="molecule type" value="Genomic_DNA"/>
</dbReference>
<dbReference type="GO" id="GO:0016779">
    <property type="term" value="F:nucleotidyltransferase activity"/>
    <property type="evidence" value="ECO:0007669"/>
    <property type="project" value="UniProtKB-ARBA"/>
</dbReference>
<dbReference type="SUPFAM" id="SSF53448">
    <property type="entry name" value="Nucleotide-diphospho-sugar transferases"/>
    <property type="match status" value="1"/>
</dbReference>
<dbReference type="InterPro" id="IPR029044">
    <property type="entry name" value="Nucleotide-diphossugar_trans"/>
</dbReference>
<dbReference type="Proteomes" id="UP000653127">
    <property type="component" value="Unassembled WGS sequence"/>
</dbReference>